<dbReference type="NCBIfam" id="TIGR01484">
    <property type="entry name" value="HAD-SF-IIB"/>
    <property type="match status" value="1"/>
</dbReference>
<dbReference type="RefSeq" id="WP_343881001.1">
    <property type="nucleotide sequence ID" value="NZ_BAAAIJ010000051.1"/>
</dbReference>
<evidence type="ECO:0000313" key="1">
    <source>
        <dbReference type="EMBL" id="MFD1847812.1"/>
    </source>
</evidence>
<dbReference type="InterPro" id="IPR023214">
    <property type="entry name" value="HAD_sf"/>
</dbReference>
<dbReference type="EMBL" id="JBHUGA010000060">
    <property type="protein sequence ID" value="MFD1847812.1"/>
    <property type="molecule type" value="Genomic_DNA"/>
</dbReference>
<reference evidence="2" key="1">
    <citation type="journal article" date="2019" name="Int. J. Syst. Evol. Microbiol.">
        <title>The Global Catalogue of Microorganisms (GCM) 10K type strain sequencing project: providing services to taxonomists for standard genome sequencing and annotation.</title>
        <authorList>
            <consortium name="The Broad Institute Genomics Platform"/>
            <consortium name="The Broad Institute Genome Sequencing Center for Infectious Disease"/>
            <person name="Wu L."/>
            <person name="Ma J."/>
        </authorList>
    </citation>
    <scope>NUCLEOTIDE SEQUENCE [LARGE SCALE GENOMIC DNA]</scope>
    <source>
        <strain evidence="2">JCM 11496</strain>
    </source>
</reference>
<accession>A0ABW4QAQ1</accession>
<dbReference type="Proteomes" id="UP001597307">
    <property type="component" value="Unassembled WGS sequence"/>
</dbReference>
<dbReference type="InterPro" id="IPR036412">
    <property type="entry name" value="HAD-like_sf"/>
</dbReference>
<gene>
    <name evidence="1" type="ORF">ACFSFX_14575</name>
</gene>
<dbReference type="GO" id="GO:0016787">
    <property type="term" value="F:hydrolase activity"/>
    <property type="evidence" value="ECO:0007669"/>
    <property type="project" value="UniProtKB-KW"/>
</dbReference>
<dbReference type="SFLD" id="SFLDG01140">
    <property type="entry name" value="C2.B:_Phosphomannomutase_and_P"/>
    <property type="match status" value="1"/>
</dbReference>
<protein>
    <submittedName>
        <fullName evidence="1">HAD family hydrolase</fullName>
        <ecNumber evidence="1">3.1.3.-</ecNumber>
    </submittedName>
</protein>
<proteinExistence type="predicted"/>
<dbReference type="EC" id="3.1.3.-" evidence="1"/>
<dbReference type="Gene3D" id="3.30.1240.10">
    <property type="match status" value="1"/>
</dbReference>
<dbReference type="InterPro" id="IPR006379">
    <property type="entry name" value="HAD-SF_hydro_IIB"/>
</dbReference>
<dbReference type="SFLD" id="SFLDS00003">
    <property type="entry name" value="Haloacid_Dehalogenase"/>
    <property type="match status" value="1"/>
</dbReference>
<organism evidence="1 2">
    <name type="scientific">Arthrobacter flavus</name>
    <dbReference type="NCBI Taxonomy" id="95172"/>
    <lineage>
        <taxon>Bacteria</taxon>
        <taxon>Bacillati</taxon>
        <taxon>Actinomycetota</taxon>
        <taxon>Actinomycetes</taxon>
        <taxon>Micrococcales</taxon>
        <taxon>Micrococcaceae</taxon>
        <taxon>Arthrobacter</taxon>
    </lineage>
</organism>
<keyword evidence="1" id="KW-0378">Hydrolase</keyword>
<keyword evidence="2" id="KW-1185">Reference proteome</keyword>
<sequence>MALPGMIALDLDGTLMTPNGISPSVKLAVRALDDAGWVVVLATGRSISTTLPVALELGLAANYLVCSNGAVVAKSQKSEPAGFDIHHRVTFDPTEAVHTLLAENPNVLCAVELKNGYFKTNAEFPLGALGQDHNVVALEQLVEDQTTRVVIHALEMFSQDFLSIAEKLGLNGVPYSVGSNGWLDLTAAGVTKAFALERLRLELGIDASRTVAIGDGFNDIEMFHWAARAVAMGNAPEAVKREADEVTGTIHDDGAAQMIHTLI</sequence>
<name>A0ABW4QAQ1_9MICC</name>
<dbReference type="PANTHER" id="PTHR10000">
    <property type="entry name" value="PHOSPHOSERINE PHOSPHATASE"/>
    <property type="match status" value="1"/>
</dbReference>
<dbReference type="PANTHER" id="PTHR10000:SF8">
    <property type="entry name" value="HAD SUPERFAMILY HYDROLASE-LIKE, TYPE 3"/>
    <property type="match status" value="1"/>
</dbReference>
<dbReference type="Gene3D" id="3.40.50.1000">
    <property type="entry name" value="HAD superfamily/HAD-like"/>
    <property type="match status" value="1"/>
</dbReference>
<evidence type="ECO:0000313" key="2">
    <source>
        <dbReference type="Proteomes" id="UP001597307"/>
    </source>
</evidence>
<comment type="caution">
    <text evidence="1">The sequence shown here is derived from an EMBL/GenBank/DDBJ whole genome shotgun (WGS) entry which is preliminary data.</text>
</comment>
<dbReference type="SUPFAM" id="SSF56784">
    <property type="entry name" value="HAD-like"/>
    <property type="match status" value="1"/>
</dbReference>
<dbReference type="Pfam" id="PF08282">
    <property type="entry name" value="Hydrolase_3"/>
    <property type="match status" value="1"/>
</dbReference>